<evidence type="ECO:0000313" key="8">
    <source>
        <dbReference type="EMBL" id="NBI34558.1"/>
    </source>
</evidence>
<keyword evidence="3" id="KW-1003">Cell membrane</keyword>
<feature type="transmembrane region" description="Helical" evidence="7">
    <location>
        <begin position="90"/>
        <end position="108"/>
    </location>
</feature>
<comment type="similarity">
    <text evidence="2">Belongs to the NrfD family.</text>
</comment>
<feature type="transmembrane region" description="Helical" evidence="7">
    <location>
        <begin position="51"/>
        <end position="70"/>
    </location>
</feature>
<dbReference type="AlphaFoldDB" id="A0A7C9JNB5"/>
<dbReference type="PANTHER" id="PTHR34856">
    <property type="entry name" value="PROTEIN NRFD"/>
    <property type="match status" value="1"/>
</dbReference>
<dbReference type="Gene3D" id="1.20.1630.10">
    <property type="entry name" value="Formate dehydrogenase/DMSO reductase domain"/>
    <property type="match status" value="1"/>
</dbReference>
<feature type="transmembrane region" description="Helical" evidence="7">
    <location>
        <begin position="198"/>
        <end position="217"/>
    </location>
</feature>
<protein>
    <submittedName>
        <fullName evidence="8">Polysulfide reductase</fullName>
    </submittedName>
</protein>
<organism evidence="8">
    <name type="scientific">Muribaculaceae bacterium Z82</name>
    <dbReference type="NCBI Taxonomy" id="2304548"/>
    <lineage>
        <taxon>Bacteria</taxon>
        <taxon>Pseudomonadati</taxon>
        <taxon>Bacteroidota</taxon>
        <taxon>Bacteroidia</taxon>
        <taxon>Bacteroidales</taxon>
        <taxon>Muribaculaceae</taxon>
    </lineage>
</organism>
<evidence type="ECO:0000256" key="4">
    <source>
        <dbReference type="ARBA" id="ARBA00022692"/>
    </source>
</evidence>
<feature type="transmembrane region" description="Helical" evidence="7">
    <location>
        <begin position="237"/>
        <end position="257"/>
    </location>
</feature>
<evidence type="ECO:0000256" key="3">
    <source>
        <dbReference type="ARBA" id="ARBA00022475"/>
    </source>
</evidence>
<feature type="transmembrane region" description="Helical" evidence="7">
    <location>
        <begin position="120"/>
        <end position="144"/>
    </location>
</feature>
<keyword evidence="4 7" id="KW-0812">Transmembrane</keyword>
<dbReference type="InterPro" id="IPR005614">
    <property type="entry name" value="NrfD-like"/>
</dbReference>
<evidence type="ECO:0000256" key="2">
    <source>
        <dbReference type="ARBA" id="ARBA00008929"/>
    </source>
</evidence>
<feature type="transmembrane region" description="Helical" evidence="7">
    <location>
        <begin position="156"/>
        <end position="177"/>
    </location>
</feature>
<keyword evidence="5 7" id="KW-1133">Transmembrane helix</keyword>
<evidence type="ECO:0000256" key="6">
    <source>
        <dbReference type="ARBA" id="ARBA00023136"/>
    </source>
</evidence>
<dbReference type="Pfam" id="PF03916">
    <property type="entry name" value="NrfD"/>
    <property type="match status" value="1"/>
</dbReference>
<comment type="subcellular location">
    <subcellularLocation>
        <location evidence="1">Cell membrane</location>
        <topology evidence="1">Multi-pass membrane protein</topology>
    </subcellularLocation>
</comment>
<proteinExistence type="inferred from homology"/>
<dbReference type="EMBL" id="QWKH01000033">
    <property type="protein sequence ID" value="NBI34558.1"/>
    <property type="molecule type" value="Genomic_DNA"/>
</dbReference>
<dbReference type="GO" id="GO:0005886">
    <property type="term" value="C:plasma membrane"/>
    <property type="evidence" value="ECO:0007669"/>
    <property type="project" value="UniProtKB-SubCell"/>
</dbReference>
<name>A0A7C9JNB5_9BACT</name>
<gene>
    <name evidence="8" type="ORF">D1639_05840</name>
</gene>
<sequence length="288" mass="30185">MLDTFVTVYLFLGGCAAAVVLVTCAWSLAVRAACGRRQPAPPVFGRLRVRCLLAGFVLLVLAVLCLLLDLGRPQLFWLLFARPTSSLISIGSFLLMATLLVSGFLLGASVPGAPRSSRRVLCSAEVVCCALSAGVMLYTGLYMACLEAVPLWNNPALPVLFALSSLSSGLSVVLIAASFADDRFLLAADCRRLRLAHAVSLAGEMVAVGAYLALAWGDGFARPGLEALLSPNDLGSWFVVGFLGLGVALPLGAEVFAAMARRPMEAIPLDALCIIGGLVLRFCVVIAA</sequence>
<keyword evidence="6 7" id="KW-0472">Membrane</keyword>
<evidence type="ECO:0000256" key="7">
    <source>
        <dbReference type="SAM" id="Phobius"/>
    </source>
</evidence>
<evidence type="ECO:0000256" key="1">
    <source>
        <dbReference type="ARBA" id="ARBA00004651"/>
    </source>
</evidence>
<accession>A0A7C9JNB5</accession>
<comment type="caution">
    <text evidence="8">The sequence shown here is derived from an EMBL/GenBank/DDBJ whole genome shotgun (WGS) entry which is preliminary data.</text>
</comment>
<reference evidence="8" key="1">
    <citation type="submission" date="2018-08" db="EMBL/GenBank/DDBJ databases">
        <title>Murine metabolic-syndrome-specific gut microbial biobank.</title>
        <authorList>
            <person name="Liu C."/>
        </authorList>
    </citation>
    <scope>NUCLEOTIDE SEQUENCE [LARGE SCALE GENOMIC DNA]</scope>
    <source>
        <strain evidence="8">Z82</strain>
    </source>
</reference>
<evidence type="ECO:0000256" key="5">
    <source>
        <dbReference type="ARBA" id="ARBA00022989"/>
    </source>
</evidence>
<dbReference type="PANTHER" id="PTHR34856:SF2">
    <property type="entry name" value="PROTEIN NRFD"/>
    <property type="match status" value="1"/>
</dbReference>
<feature type="transmembrane region" description="Helical" evidence="7">
    <location>
        <begin position="6"/>
        <end position="30"/>
    </location>
</feature>
<dbReference type="InterPro" id="IPR052049">
    <property type="entry name" value="Electron_transfer_protein"/>
</dbReference>